<keyword evidence="6" id="KW-0255">Endonuclease</keyword>
<dbReference type="EMBL" id="PGTM01000048">
    <property type="protein sequence ID" value="PJF36509.1"/>
    <property type="molecule type" value="Genomic_DNA"/>
</dbReference>
<comment type="caution">
    <text evidence="8">The sequence shown here is derived from an EMBL/GenBank/DDBJ whole genome shotgun (WGS) entry which is preliminary data.</text>
</comment>
<dbReference type="Pfam" id="PF00149">
    <property type="entry name" value="Metallophos"/>
    <property type="match status" value="1"/>
</dbReference>
<organism evidence="8 9">
    <name type="scientific">Candidatus Thermofonsia Clade 1 bacterium</name>
    <dbReference type="NCBI Taxonomy" id="2364210"/>
    <lineage>
        <taxon>Bacteria</taxon>
        <taxon>Bacillati</taxon>
        <taxon>Chloroflexota</taxon>
        <taxon>Candidatus Thermofontia</taxon>
        <taxon>Candidatus Thermofonsia Clade 1</taxon>
    </lineage>
</organism>
<dbReference type="AlphaFoldDB" id="A0A2M8PG31"/>
<dbReference type="GO" id="GO:0004519">
    <property type="term" value="F:endonuclease activity"/>
    <property type="evidence" value="ECO:0007669"/>
    <property type="project" value="UniProtKB-KW"/>
</dbReference>
<evidence type="ECO:0000313" key="8">
    <source>
        <dbReference type="EMBL" id="PJF36509.1"/>
    </source>
</evidence>
<dbReference type="InterPro" id="IPR004593">
    <property type="entry name" value="SbcD"/>
</dbReference>
<evidence type="ECO:0000256" key="5">
    <source>
        <dbReference type="ARBA" id="ARBA00022839"/>
    </source>
</evidence>
<evidence type="ECO:0000256" key="4">
    <source>
        <dbReference type="ARBA" id="ARBA00022801"/>
    </source>
</evidence>
<proteinExistence type="inferred from homology"/>
<dbReference type="SUPFAM" id="SSF56300">
    <property type="entry name" value="Metallo-dependent phosphatases"/>
    <property type="match status" value="1"/>
</dbReference>
<dbReference type="InterPro" id="IPR041796">
    <property type="entry name" value="Mre11_N"/>
</dbReference>
<dbReference type="CDD" id="cd00840">
    <property type="entry name" value="MPP_Mre11_N"/>
    <property type="match status" value="1"/>
</dbReference>
<dbReference type="InterPro" id="IPR004843">
    <property type="entry name" value="Calcineurin-like_PHP"/>
</dbReference>
<feature type="domain" description="Calcineurin-like phosphoesterase" evidence="7">
    <location>
        <begin position="3"/>
        <end position="235"/>
    </location>
</feature>
<dbReference type="PANTHER" id="PTHR30337:SF0">
    <property type="entry name" value="NUCLEASE SBCCD SUBUNIT D"/>
    <property type="match status" value="1"/>
</dbReference>
<reference evidence="8 9" key="1">
    <citation type="submission" date="2017-11" db="EMBL/GenBank/DDBJ databases">
        <title>Evolution of Phototrophy in the Chloroflexi Phylum Driven by Horizontal Gene Transfer.</title>
        <authorList>
            <person name="Ward L.M."/>
            <person name="Hemp J."/>
            <person name="Shih P.M."/>
            <person name="Mcglynn S.E."/>
            <person name="Fischer W."/>
        </authorList>
    </citation>
    <scope>NUCLEOTIDE SEQUENCE [LARGE SCALE GENOMIC DNA]</scope>
    <source>
        <strain evidence="8">JP3_13</strain>
    </source>
</reference>
<evidence type="ECO:0000256" key="1">
    <source>
        <dbReference type="ARBA" id="ARBA00010555"/>
    </source>
</evidence>
<evidence type="ECO:0000313" key="9">
    <source>
        <dbReference type="Proteomes" id="UP000229681"/>
    </source>
</evidence>
<dbReference type="InterPro" id="IPR050535">
    <property type="entry name" value="DNA_Repair-Maintenance_Comp"/>
</dbReference>
<sequence length="412" mass="46793">MIRMLHFADFHLGMENYGRLHPETGLNSRVHDFLQRLDEVFAYGRQNDVDLVVFAGDAFKNRTPNPTLQREFARRIRQMSDHCPVVLLLGNHDLATSINRASSLEIYQTLAVPSVVLGDNYALHDIRTKRGKAYVATVPYPVKARLLTEPEDHTLSAQARDDRFQTAISQMLTELADQARQKPEDSPRVLVGHFTVSGAKTGSEREIMLGSDVMVSLSDLDDPAWDYVALGHIHKHQCLSNGSRTPIVYSGSLERIDFGEENEPKGFCWVELERGRTRWQFKPVNSRPFVTLRVDLRSSANPMKEALDAIRCANVQGAIVRMYLQLDAADEGRVEVRRLYAALYERGASTVATVKLEIERNDRTRLGDLPESLTPLQLLERYFKARNLSAPYVARLLDRAKEIFESVDRERS</sequence>
<keyword evidence="6" id="KW-0235">DNA replication</keyword>
<keyword evidence="3 6" id="KW-0540">Nuclease</keyword>
<comment type="subunit">
    <text evidence="6">Heterodimer of SbcC and SbcD.</text>
</comment>
<keyword evidence="5 6" id="KW-0269">Exonuclease</keyword>
<dbReference type="Proteomes" id="UP000229681">
    <property type="component" value="Unassembled WGS sequence"/>
</dbReference>
<keyword evidence="4 6" id="KW-0378">Hydrolase</keyword>
<name>A0A2M8PG31_9CHLR</name>
<keyword evidence="6" id="KW-0233">DNA recombination</keyword>
<evidence type="ECO:0000259" key="7">
    <source>
        <dbReference type="Pfam" id="PF00149"/>
    </source>
</evidence>
<protein>
    <recommendedName>
        <fullName evidence="2 6">Nuclease SbcCD subunit D</fullName>
    </recommendedName>
</protein>
<dbReference type="GO" id="GO:0008408">
    <property type="term" value="F:3'-5' exonuclease activity"/>
    <property type="evidence" value="ECO:0007669"/>
    <property type="project" value="InterPro"/>
</dbReference>
<gene>
    <name evidence="6" type="primary">sbcD</name>
    <name evidence="8" type="ORF">CUN49_05040</name>
</gene>
<evidence type="ECO:0000256" key="6">
    <source>
        <dbReference type="RuleBase" id="RU363069"/>
    </source>
</evidence>
<comment type="function">
    <text evidence="6">SbcCD cleaves DNA hairpin structures. These structures can inhibit DNA replication and are intermediates in certain DNA recombination reactions. The complex acts as a 3'-&gt;5' double strand exonuclease that can open hairpins. It also has a 5' single-strand endonuclease activity.</text>
</comment>
<dbReference type="GO" id="GO:0006260">
    <property type="term" value="P:DNA replication"/>
    <property type="evidence" value="ECO:0007669"/>
    <property type="project" value="UniProtKB-KW"/>
</dbReference>
<dbReference type="GO" id="GO:0006310">
    <property type="term" value="P:DNA recombination"/>
    <property type="evidence" value="ECO:0007669"/>
    <property type="project" value="UniProtKB-KW"/>
</dbReference>
<dbReference type="Gene3D" id="3.60.21.10">
    <property type="match status" value="1"/>
</dbReference>
<dbReference type="PANTHER" id="PTHR30337">
    <property type="entry name" value="COMPONENT OF ATP-DEPENDENT DSDNA EXONUCLEASE"/>
    <property type="match status" value="1"/>
</dbReference>
<evidence type="ECO:0000256" key="2">
    <source>
        <dbReference type="ARBA" id="ARBA00013365"/>
    </source>
</evidence>
<dbReference type="InterPro" id="IPR029052">
    <property type="entry name" value="Metallo-depent_PP-like"/>
</dbReference>
<dbReference type="NCBIfam" id="TIGR00619">
    <property type="entry name" value="sbcd"/>
    <property type="match status" value="1"/>
</dbReference>
<accession>A0A2M8PG31</accession>
<evidence type="ECO:0000256" key="3">
    <source>
        <dbReference type="ARBA" id="ARBA00022722"/>
    </source>
</evidence>
<comment type="similarity">
    <text evidence="1 6">Belongs to the SbcD family.</text>
</comment>